<sequence length="157" mass="16913">MSDSKPRSRRPAQPIPALQAAMAGSAADPLRRALWLNALGHQFRPVLPPALANHCRLANVTDRRLVFLVDSPVWKAKLRLATPELLQLAASLGLSATDVAAKVTTQPLWAPQPETRPAPAGSATAHKALAEVLASLDDTLSKIPAPDPMRRYRPKKS</sequence>
<keyword evidence="2" id="KW-1185">Reference proteome</keyword>
<dbReference type="Proteomes" id="UP000289784">
    <property type="component" value="Unassembled WGS sequence"/>
</dbReference>
<dbReference type="RefSeq" id="WP_129472248.1">
    <property type="nucleotide sequence ID" value="NZ_SAWZ01000010.1"/>
</dbReference>
<accession>A0A4Q1JRY6</accession>
<dbReference type="EMBL" id="SAWZ01000010">
    <property type="protein sequence ID" value="RXR01430.1"/>
    <property type="molecule type" value="Genomic_DNA"/>
</dbReference>
<name>A0A4Q1JRY6_9GAMM</name>
<reference evidence="1 2" key="1">
    <citation type="submission" date="2019-01" db="EMBL/GenBank/DDBJ databases">
        <title>Pseudoxanthomonas composti sp. nov., isolated from compost.</title>
        <authorList>
            <person name="Yang G."/>
        </authorList>
    </citation>
    <scope>NUCLEOTIDE SEQUENCE [LARGE SCALE GENOMIC DNA]</scope>
    <source>
        <strain evidence="1 2">GSS15</strain>
    </source>
</reference>
<dbReference type="AlphaFoldDB" id="A0A4Q1JRY6"/>
<gene>
    <name evidence="1" type="ORF">EPA99_16010</name>
</gene>
<dbReference type="InterPro" id="IPR007922">
    <property type="entry name" value="DciA-like"/>
</dbReference>
<proteinExistence type="predicted"/>
<evidence type="ECO:0000313" key="1">
    <source>
        <dbReference type="EMBL" id="RXR01430.1"/>
    </source>
</evidence>
<evidence type="ECO:0000313" key="2">
    <source>
        <dbReference type="Proteomes" id="UP000289784"/>
    </source>
</evidence>
<comment type="caution">
    <text evidence="1">The sequence shown here is derived from an EMBL/GenBank/DDBJ whole genome shotgun (WGS) entry which is preliminary data.</text>
</comment>
<protein>
    <submittedName>
        <fullName evidence="1">DUF721 domain-containing protein</fullName>
    </submittedName>
</protein>
<dbReference type="OrthoDB" id="5801779at2"/>
<dbReference type="Pfam" id="PF05258">
    <property type="entry name" value="DciA"/>
    <property type="match status" value="1"/>
</dbReference>
<organism evidence="1 2">
    <name type="scientific">Pseudoxanthomonas composti</name>
    <dbReference type="NCBI Taxonomy" id="2137479"/>
    <lineage>
        <taxon>Bacteria</taxon>
        <taxon>Pseudomonadati</taxon>
        <taxon>Pseudomonadota</taxon>
        <taxon>Gammaproteobacteria</taxon>
        <taxon>Lysobacterales</taxon>
        <taxon>Lysobacteraceae</taxon>
        <taxon>Pseudoxanthomonas</taxon>
    </lineage>
</organism>